<dbReference type="GO" id="GO:0003995">
    <property type="term" value="F:acyl-CoA dehydrogenase activity"/>
    <property type="evidence" value="ECO:0007669"/>
    <property type="project" value="TreeGrafter"/>
</dbReference>
<evidence type="ECO:0000256" key="3">
    <source>
        <dbReference type="ARBA" id="ARBA00022630"/>
    </source>
</evidence>
<evidence type="ECO:0000313" key="8">
    <source>
        <dbReference type="EMBL" id="TYR30542.1"/>
    </source>
</evidence>
<keyword evidence="3" id="KW-0285">Flavoprotein</keyword>
<evidence type="ECO:0000313" key="9">
    <source>
        <dbReference type="Proteomes" id="UP000323258"/>
    </source>
</evidence>
<dbReference type="PANTHER" id="PTHR43884">
    <property type="entry name" value="ACYL-COA DEHYDROGENASE"/>
    <property type="match status" value="1"/>
</dbReference>
<dbReference type="Pfam" id="PF02771">
    <property type="entry name" value="Acyl-CoA_dh_N"/>
    <property type="match status" value="1"/>
</dbReference>
<evidence type="ECO:0000256" key="5">
    <source>
        <dbReference type="ARBA" id="ARBA00023002"/>
    </source>
</evidence>
<evidence type="ECO:0000256" key="4">
    <source>
        <dbReference type="ARBA" id="ARBA00022827"/>
    </source>
</evidence>
<accession>A0A5D4GR77</accession>
<keyword evidence="9" id="KW-1185">Reference proteome</keyword>
<dbReference type="PANTHER" id="PTHR43884:SF20">
    <property type="entry name" value="ACYL-COA DEHYDROGENASE FADE28"/>
    <property type="match status" value="1"/>
</dbReference>
<dbReference type="Proteomes" id="UP000323258">
    <property type="component" value="Unassembled WGS sequence"/>
</dbReference>
<comment type="similarity">
    <text evidence="2">Belongs to the acyl-CoA dehydrogenase family.</text>
</comment>
<dbReference type="AlphaFoldDB" id="A0A5D4GR77"/>
<dbReference type="Pfam" id="PF00441">
    <property type="entry name" value="Acyl-CoA_dh_1"/>
    <property type="match status" value="1"/>
</dbReference>
<evidence type="ECO:0000256" key="1">
    <source>
        <dbReference type="ARBA" id="ARBA00001974"/>
    </source>
</evidence>
<gene>
    <name evidence="8" type="ORF">FY036_17670</name>
</gene>
<name>A0A5D4GR77_9HYPH</name>
<dbReference type="SUPFAM" id="SSF56645">
    <property type="entry name" value="Acyl-CoA dehydrogenase NM domain-like"/>
    <property type="match status" value="1"/>
</dbReference>
<evidence type="ECO:0000259" key="6">
    <source>
        <dbReference type="Pfam" id="PF00441"/>
    </source>
</evidence>
<protein>
    <submittedName>
        <fullName evidence="8">Acyl-CoA dehydrogenase</fullName>
    </submittedName>
</protein>
<proteinExistence type="inferred from homology"/>
<dbReference type="RefSeq" id="WP_148916079.1">
    <property type="nucleotide sequence ID" value="NZ_VSZS01000066.1"/>
</dbReference>
<dbReference type="GO" id="GO:0050660">
    <property type="term" value="F:flavin adenine dinucleotide binding"/>
    <property type="evidence" value="ECO:0007669"/>
    <property type="project" value="InterPro"/>
</dbReference>
<comment type="cofactor">
    <cofactor evidence="1">
        <name>FAD</name>
        <dbReference type="ChEBI" id="CHEBI:57692"/>
    </cofactor>
</comment>
<comment type="caution">
    <text evidence="8">The sequence shown here is derived from an EMBL/GenBank/DDBJ whole genome shotgun (WGS) entry which is preliminary data.</text>
</comment>
<dbReference type="InterPro" id="IPR013786">
    <property type="entry name" value="AcylCoA_DH/ox_N"/>
</dbReference>
<organism evidence="8 9">
    <name type="scientific">Neoaquamicrobium microcysteis</name>
    <dbReference type="NCBI Taxonomy" id="2682781"/>
    <lineage>
        <taxon>Bacteria</taxon>
        <taxon>Pseudomonadati</taxon>
        <taxon>Pseudomonadota</taxon>
        <taxon>Alphaproteobacteria</taxon>
        <taxon>Hyphomicrobiales</taxon>
        <taxon>Phyllobacteriaceae</taxon>
        <taxon>Neoaquamicrobium</taxon>
    </lineage>
</organism>
<dbReference type="SUPFAM" id="SSF47203">
    <property type="entry name" value="Acyl-CoA dehydrogenase C-terminal domain-like"/>
    <property type="match status" value="1"/>
</dbReference>
<keyword evidence="5" id="KW-0560">Oxidoreductase</keyword>
<evidence type="ECO:0000256" key="2">
    <source>
        <dbReference type="ARBA" id="ARBA00009347"/>
    </source>
</evidence>
<dbReference type="InterPro" id="IPR009100">
    <property type="entry name" value="AcylCoA_DH/oxidase_NM_dom_sf"/>
</dbReference>
<evidence type="ECO:0000259" key="7">
    <source>
        <dbReference type="Pfam" id="PF02771"/>
    </source>
</evidence>
<dbReference type="Gene3D" id="1.10.540.10">
    <property type="entry name" value="Acyl-CoA dehydrogenase/oxidase, N-terminal domain"/>
    <property type="match status" value="1"/>
</dbReference>
<keyword evidence="4" id="KW-0274">FAD</keyword>
<dbReference type="InterPro" id="IPR036250">
    <property type="entry name" value="AcylCo_DH-like_C"/>
</dbReference>
<reference evidence="8 9" key="2">
    <citation type="submission" date="2019-09" db="EMBL/GenBank/DDBJ databases">
        <title>Mesorhizobium sp. MaA-C15 isolated from Microcystis aeruginosa.</title>
        <authorList>
            <person name="Jeong S.E."/>
            <person name="Jin H.M."/>
            <person name="Jeon C.O."/>
        </authorList>
    </citation>
    <scope>NUCLEOTIDE SEQUENCE [LARGE SCALE GENOMIC DNA]</scope>
    <source>
        <strain evidence="8 9">MaA-C15</strain>
    </source>
</reference>
<dbReference type="Gene3D" id="1.20.140.10">
    <property type="entry name" value="Butyryl-CoA Dehydrogenase, subunit A, domain 3"/>
    <property type="match status" value="1"/>
</dbReference>
<feature type="domain" description="Acyl-CoA dehydrogenase/oxidase N-terminal" evidence="7">
    <location>
        <begin position="6"/>
        <end position="118"/>
    </location>
</feature>
<dbReference type="InterPro" id="IPR037069">
    <property type="entry name" value="AcylCoA_DH/ox_N_sf"/>
</dbReference>
<reference evidence="8 9" key="1">
    <citation type="submission" date="2019-08" db="EMBL/GenBank/DDBJ databases">
        <authorList>
            <person name="Seo Y.L."/>
        </authorList>
    </citation>
    <scope>NUCLEOTIDE SEQUENCE [LARGE SCALE GENOMIC DNA]</scope>
    <source>
        <strain evidence="8 9">MaA-C15</strain>
    </source>
</reference>
<dbReference type="EMBL" id="VSZS01000066">
    <property type="protein sequence ID" value="TYR30542.1"/>
    <property type="molecule type" value="Genomic_DNA"/>
</dbReference>
<dbReference type="InterPro" id="IPR009075">
    <property type="entry name" value="AcylCo_DH/oxidase_C"/>
</dbReference>
<feature type="domain" description="Acyl-CoA dehydrogenase/oxidase C-terminal" evidence="6">
    <location>
        <begin position="217"/>
        <end position="348"/>
    </location>
</feature>
<sequence>MSFILSNEQEMVRGSTRQMAAAISLRTARELLAAEPKVAYGPETLRHVTDSGLGGVLVPEEFGGAALDMMTAALAARELGRKLVTSPLLGATVAACTLARFGKRDLSRDWLSRIAQGDCIVGLALENHDQPTVQISPQGKLSGKAEWAVDTASADALLVAAATPNGRTLVFAPVGTGEVSRVATRMADGRLLTAVNFENFALAGSVDLGEDALDMAFKVACVWLAANTCGTVEEIFGRTVEYLRERKQFDRSLASFQALQHRLAQMHCDLEDAWSATQRAAIALDAGDPRAKLYVAVAKAKTSDVASNAVAECLQLHGGIGMTEEHDVGLYLKAARLSSELLGGYTYHADKVASELGY</sequence>